<evidence type="ECO:0000313" key="3">
    <source>
        <dbReference type="EMBL" id="OAK54762.1"/>
    </source>
</evidence>
<dbReference type="InterPro" id="IPR056303">
    <property type="entry name" value="AMIN-like"/>
</dbReference>
<reference evidence="3 4" key="1">
    <citation type="submission" date="2016-03" db="EMBL/GenBank/DDBJ databases">
        <title>Genome sequence of Rhodococcus kyotonensis KB10.</title>
        <authorList>
            <person name="Jeong H."/>
            <person name="Hong C.E."/>
            <person name="Jo S.H."/>
            <person name="Park J.M."/>
        </authorList>
    </citation>
    <scope>NUCLEOTIDE SEQUENCE [LARGE SCALE GENOMIC DNA]</scope>
    <source>
        <strain evidence="3 4">KB10</strain>
    </source>
</reference>
<organism evidence="3 4">
    <name type="scientific">Rhodococcoides kyotonense</name>
    <dbReference type="NCBI Taxonomy" id="398843"/>
    <lineage>
        <taxon>Bacteria</taxon>
        <taxon>Bacillati</taxon>
        <taxon>Actinomycetota</taxon>
        <taxon>Actinomycetes</taxon>
        <taxon>Mycobacteriales</taxon>
        <taxon>Nocardiaceae</taxon>
        <taxon>Rhodococcoides</taxon>
    </lineage>
</organism>
<feature type="chain" id="PRO_5039669586" description="AMIN-like domain-containing protein" evidence="1">
    <location>
        <begin position="21"/>
        <end position="196"/>
    </location>
</feature>
<comment type="caution">
    <text evidence="3">The sequence shown here is derived from an EMBL/GenBank/DDBJ whole genome shotgun (WGS) entry which is preliminary data.</text>
</comment>
<dbReference type="AlphaFoldDB" id="A0A177YGU3"/>
<dbReference type="Pfam" id="PF24837">
    <property type="entry name" value="AMIN-like"/>
    <property type="match status" value="1"/>
</dbReference>
<feature type="domain" description="AMIN-like" evidence="2">
    <location>
        <begin position="87"/>
        <end position="192"/>
    </location>
</feature>
<evidence type="ECO:0000256" key="1">
    <source>
        <dbReference type="SAM" id="SignalP"/>
    </source>
</evidence>
<dbReference type="EMBL" id="LVHI01000012">
    <property type="protein sequence ID" value="OAK54762.1"/>
    <property type="molecule type" value="Genomic_DNA"/>
</dbReference>
<dbReference type="PROSITE" id="PS51257">
    <property type="entry name" value="PROKAR_LIPOPROTEIN"/>
    <property type="match status" value="1"/>
</dbReference>
<evidence type="ECO:0000259" key="2">
    <source>
        <dbReference type="Pfam" id="PF24837"/>
    </source>
</evidence>
<protein>
    <recommendedName>
        <fullName evidence="2">AMIN-like domain-containing protein</fullName>
    </recommendedName>
</protein>
<sequence length="196" mass="20152">MRTAAALVAAALLVAGCSGDQNTSTEAKTEPSTTHQVYYASGSMTVGYPTPAPPPTGSPSVVPGFVDQPPDSTFTIADVRIADGAAVFTFDGDGVLNYVARYVDEAAVYGSDQTVDVPGRSILQLDLITDPSADTTQMVRSTVTAPEAEGPVFVHTAQASEGVFQAFIGTSVDRSDIVVVPQQNPPTLTVSVTGAA</sequence>
<gene>
    <name evidence="3" type="ORF">A3K89_05385</name>
</gene>
<dbReference type="Proteomes" id="UP000077519">
    <property type="component" value="Unassembled WGS sequence"/>
</dbReference>
<dbReference type="RefSeq" id="WP_068425565.1">
    <property type="nucleotide sequence ID" value="NZ_LVHI01000012.1"/>
</dbReference>
<name>A0A177YGU3_9NOCA</name>
<keyword evidence="4" id="KW-1185">Reference proteome</keyword>
<keyword evidence="1" id="KW-0732">Signal</keyword>
<proteinExistence type="predicted"/>
<accession>A0A177YGU3</accession>
<feature type="signal peptide" evidence="1">
    <location>
        <begin position="1"/>
        <end position="20"/>
    </location>
</feature>
<evidence type="ECO:0000313" key="4">
    <source>
        <dbReference type="Proteomes" id="UP000077519"/>
    </source>
</evidence>